<comment type="caution">
    <text evidence="1">The sequence shown here is derived from an EMBL/GenBank/DDBJ whole genome shotgun (WGS) entry which is preliminary data.</text>
</comment>
<dbReference type="InterPro" id="IPR004155">
    <property type="entry name" value="PBS_lyase_HEAT"/>
</dbReference>
<dbReference type="RefSeq" id="WP_005002179.1">
    <property type="nucleotide sequence ID" value="NZ_CH672427.1"/>
</dbReference>
<reference evidence="1 2" key="1">
    <citation type="submission" date="2006-02" db="EMBL/GenBank/DDBJ databases">
        <authorList>
            <person name="Waterbury J."/>
            <person name="Ferriera S."/>
            <person name="Johnson J."/>
            <person name="Kravitz S."/>
            <person name="Halpern A."/>
            <person name="Remington K."/>
            <person name="Beeson K."/>
            <person name="Tran B."/>
            <person name="Rogers Y.-H."/>
            <person name="Friedman R."/>
            <person name="Venter J.C."/>
        </authorList>
    </citation>
    <scope>NUCLEOTIDE SEQUENCE [LARGE SCALE GENOMIC DNA]</scope>
    <source>
        <strain evidence="1 2">Nb-231</strain>
    </source>
</reference>
<name>A4BNL2_9GAMM</name>
<dbReference type="InterPro" id="IPR016024">
    <property type="entry name" value="ARM-type_fold"/>
</dbReference>
<dbReference type="EMBL" id="AAOF01000002">
    <property type="protein sequence ID" value="EAR22811.1"/>
    <property type="molecule type" value="Genomic_DNA"/>
</dbReference>
<evidence type="ECO:0008006" key="3">
    <source>
        <dbReference type="Google" id="ProtNLM"/>
    </source>
</evidence>
<sequence length="322" mass="34814">MPTRKSIDEKLSALDALAVERDPSIKLARIQDALGERRYRVVAKAARLAANDLLYEAVPNLMAAYPCFLEQPVKRDPNCLAKKAIARALVDLECDDAAFFLAGLRYRQQGPVWGGAIDTAVDVRCSCAMGLVATGYAHALVELTALLHDPEAEARAGAARAIACGNPREAELLLRSKVFAGDPEGHVIGECFMGLLGVEPDESLAFVARYLSDPDETVRELAALALGESRLEGALDALQEAWNDVLLPPAFRRALLRAAAIHRSEPAFDWLASLIEASGPRVVDDMVETLVPHKGNVKLAARLRDALARCGDRALQAKFAEL</sequence>
<dbReference type="SMART" id="SM00567">
    <property type="entry name" value="EZ_HEAT"/>
    <property type="match status" value="3"/>
</dbReference>
<gene>
    <name evidence="1" type="ORF">NB231_10173</name>
</gene>
<dbReference type="HOGENOM" id="CLU_893177_0_0_6"/>
<evidence type="ECO:0000313" key="2">
    <source>
        <dbReference type="Proteomes" id="UP000003374"/>
    </source>
</evidence>
<dbReference type="STRING" id="314278.NB231_10173"/>
<dbReference type="SUPFAM" id="SSF48371">
    <property type="entry name" value="ARM repeat"/>
    <property type="match status" value="1"/>
</dbReference>
<dbReference type="Gene3D" id="1.25.10.10">
    <property type="entry name" value="Leucine-rich Repeat Variant"/>
    <property type="match status" value="1"/>
</dbReference>
<dbReference type="InterPro" id="IPR011989">
    <property type="entry name" value="ARM-like"/>
</dbReference>
<protein>
    <recommendedName>
        <fullName evidence="3">HEAT repeat domain-containing protein</fullName>
    </recommendedName>
</protein>
<keyword evidence="2" id="KW-1185">Reference proteome</keyword>
<dbReference type="eggNOG" id="COG1413">
    <property type="taxonomic scope" value="Bacteria"/>
</dbReference>
<dbReference type="AlphaFoldDB" id="A4BNL2"/>
<evidence type="ECO:0000313" key="1">
    <source>
        <dbReference type="EMBL" id="EAR22811.1"/>
    </source>
</evidence>
<dbReference type="Proteomes" id="UP000003374">
    <property type="component" value="Unassembled WGS sequence"/>
</dbReference>
<organism evidence="1 2">
    <name type="scientific">Nitrococcus mobilis Nb-231</name>
    <dbReference type="NCBI Taxonomy" id="314278"/>
    <lineage>
        <taxon>Bacteria</taxon>
        <taxon>Pseudomonadati</taxon>
        <taxon>Pseudomonadota</taxon>
        <taxon>Gammaproteobacteria</taxon>
        <taxon>Chromatiales</taxon>
        <taxon>Ectothiorhodospiraceae</taxon>
        <taxon>Nitrococcus</taxon>
    </lineage>
</organism>
<proteinExistence type="predicted"/>
<dbReference type="Pfam" id="PF13646">
    <property type="entry name" value="HEAT_2"/>
    <property type="match status" value="1"/>
</dbReference>
<accession>A4BNL2</accession>